<dbReference type="Proteomes" id="UP001385951">
    <property type="component" value="Unassembled WGS sequence"/>
</dbReference>
<name>A0AAW0FKC3_9APHY</name>
<dbReference type="GO" id="GO:0008270">
    <property type="term" value="F:zinc ion binding"/>
    <property type="evidence" value="ECO:0007669"/>
    <property type="project" value="UniProtKB-KW"/>
</dbReference>
<evidence type="ECO:0000256" key="5">
    <source>
        <dbReference type="SAM" id="MobiDB-lite"/>
    </source>
</evidence>
<dbReference type="InterPro" id="IPR031781">
    <property type="entry name" value="SF3A2_dom"/>
</dbReference>
<dbReference type="GO" id="GO:0071004">
    <property type="term" value="C:U2-type prespliceosome"/>
    <property type="evidence" value="ECO:0007669"/>
    <property type="project" value="TreeGrafter"/>
</dbReference>
<evidence type="ECO:0000313" key="7">
    <source>
        <dbReference type="EMBL" id="KAK7677791.1"/>
    </source>
</evidence>
<keyword evidence="3" id="KW-0862">Zinc</keyword>
<protein>
    <recommendedName>
        <fullName evidence="6">SF3A2 domain-containing protein</fullName>
    </recommendedName>
</protein>
<organism evidence="7 8">
    <name type="scientific">Cerrena zonata</name>
    <dbReference type="NCBI Taxonomy" id="2478898"/>
    <lineage>
        <taxon>Eukaryota</taxon>
        <taxon>Fungi</taxon>
        <taxon>Dikarya</taxon>
        <taxon>Basidiomycota</taxon>
        <taxon>Agaricomycotina</taxon>
        <taxon>Agaricomycetes</taxon>
        <taxon>Polyporales</taxon>
        <taxon>Cerrenaceae</taxon>
        <taxon>Cerrena</taxon>
    </lineage>
</organism>
<dbReference type="Pfam" id="PF16835">
    <property type="entry name" value="SF3A2"/>
    <property type="match status" value="1"/>
</dbReference>
<evidence type="ECO:0000259" key="6">
    <source>
        <dbReference type="Pfam" id="PF16835"/>
    </source>
</evidence>
<evidence type="ECO:0000256" key="2">
    <source>
        <dbReference type="ARBA" id="ARBA00022771"/>
    </source>
</evidence>
<dbReference type="AlphaFoldDB" id="A0AAW0FKC3"/>
<feature type="domain" description="SF3A2" evidence="6">
    <location>
        <begin position="50"/>
        <end position="171"/>
    </location>
</feature>
<evidence type="ECO:0000313" key="8">
    <source>
        <dbReference type="Proteomes" id="UP001385951"/>
    </source>
</evidence>
<dbReference type="Gene3D" id="2.60.40.2690">
    <property type="match status" value="1"/>
</dbReference>
<comment type="caution">
    <text evidence="7">The sequence shown here is derived from an EMBL/GenBank/DDBJ whole genome shotgun (WGS) entry which is preliminary data.</text>
</comment>
<dbReference type="PANTHER" id="PTHR23205">
    <property type="entry name" value="SPLICING FACTOR 3A SUBUNIT 2"/>
    <property type="match status" value="1"/>
</dbReference>
<accession>A0AAW0FKC3</accession>
<keyword evidence="8" id="KW-1185">Reference proteome</keyword>
<dbReference type="GO" id="GO:0005686">
    <property type="term" value="C:U2 snRNP"/>
    <property type="evidence" value="ECO:0007669"/>
    <property type="project" value="TreeGrafter"/>
</dbReference>
<dbReference type="SMART" id="SM01050">
    <property type="entry name" value="CactinC_cactus"/>
    <property type="match status" value="1"/>
</dbReference>
<keyword evidence="2" id="KW-0863">Zinc-finger</keyword>
<gene>
    <name evidence="7" type="ORF">QCA50_019223</name>
</gene>
<evidence type="ECO:0000256" key="3">
    <source>
        <dbReference type="ARBA" id="ARBA00022833"/>
    </source>
</evidence>
<keyword evidence="1" id="KW-0479">Metal-binding</keyword>
<dbReference type="GO" id="GO:0071013">
    <property type="term" value="C:catalytic step 2 spliceosome"/>
    <property type="evidence" value="ECO:0007669"/>
    <property type="project" value="TreeGrafter"/>
</dbReference>
<sequence length="178" mass="20698">MDYSDRVNAKKGGGGVADTQETNVHTKRRLKELLTSEVLDLENDPTWNKIGRPSYKITKVRDPTSLQMGVLINVKYPSITTKEPLFLIMSYYELSASNQTQSAEYFQSFKNEEDEDGGLDPKQWQYVVFSAQPYENIAIAIPVDKEIDRPAESDEMTKSYWWFWDEDTKEFFLQLLFK</sequence>
<dbReference type="GO" id="GO:0000245">
    <property type="term" value="P:spliceosomal complex assembly"/>
    <property type="evidence" value="ECO:0007669"/>
    <property type="project" value="TreeGrafter"/>
</dbReference>
<evidence type="ECO:0000256" key="1">
    <source>
        <dbReference type="ARBA" id="ARBA00022723"/>
    </source>
</evidence>
<reference evidence="7 8" key="1">
    <citation type="submission" date="2022-09" db="EMBL/GenBank/DDBJ databases">
        <authorList>
            <person name="Palmer J.M."/>
        </authorList>
    </citation>
    <scope>NUCLEOTIDE SEQUENCE [LARGE SCALE GENOMIC DNA]</scope>
    <source>
        <strain evidence="7 8">DSM 7382</strain>
    </source>
</reference>
<proteinExistence type="predicted"/>
<dbReference type="InterPro" id="IPR052092">
    <property type="entry name" value="SF3A2"/>
</dbReference>
<feature type="region of interest" description="Disordered" evidence="5">
    <location>
        <begin position="1"/>
        <end position="22"/>
    </location>
</feature>
<dbReference type="EMBL" id="JASBNA010000082">
    <property type="protein sequence ID" value="KAK7677791.1"/>
    <property type="molecule type" value="Genomic_DNA"/>
</dbReference>
<evidence type="ECO:0000256" key="4">
    <source>
        <dbReference type="ARBA" id="ARBA00023242"/>
    </source>
</evidence>
<dbReference type="PANTHER" id="PTHR23205:SF0">
    <property type="entry name" value="SPLICING FACTOR 3A SUBUNIT 2"/>
    <property type="match status" value="1"/>
</dbReference>
<keyword evidence="4" id="KW-0539">Nucleus</keyword>